<evidence type="ECO:0000256" key="1">
    <source>
        <dbReference type="SAM" id="MobiDB-lite"/>
    </source>
</evidence>
<reference evidence="2" key="1">
    <citation type="submission" date="2014-09" db="EMBL/GenBank/DDBJ databases">
        <authorList>
            <person name="Magalhaes I.L.F."/>
            <person name="Oliveira U."/>
            <person name="Santos F.R."/>
            <person name="Vidigal T.H.D.A."/>
            <person name="Brescovit A.D."/>
            <person name="Santos A.J."/>
        </authorList>
    </citation>
    <scope>NUCLEOTIDE SEQUENCE</scope>
    <source>
        <tissue evidence="2">Shoot tissue taken approximately 20 cm above the soil surface</tissue>
    </source>
</reference>
<evidence type="ECO:0000313" key="2">
    <source>
        <dbReference type="EMBL" id="JAE26424.1"/>
    </source>
</evidence>
<name>A0A0A9GSI7_ARUDO</name>
<dbReference type="AlphaFoldDB" id="A0A0A9GSI7"/>
<sequence length="83" mass="9645">MGLWDDWGRPALEDYQNTGVLSHSFLAQFYQKLEHCLNQQLHDDKMARAQNLDDLQKKLALAHGPEMPAMKTHQREIAEEGQR</sequence>
<dbReference type="EMBL" id="GBRH01171472">
    <property type="protein sequence ID" value="JAE26424.1"/>
    <property type="molecule type" value="Transcribed_RNA"/>
</dbReference>
<proteinExistence type="predicted"/>
<accession>A0A0A9GSI7</accession>
<organism evidence="2">
    <name type="scientific">Arundo donax</name>
    <name type="common">Giant reed</name>
    <name type="synonym">Donax arundinaceus</name>
    <dbReference type="NCBI Taxonomy" id="35708"/>
    <lineage>
        <taxon>Eukaryota</taxon>
        <taxon>Viridiplantae</taxon>
        <taxon>Streptophyta</taxon>
        <taxon>Embryophyta</taxon>
        <taxon>Tracheophyta</taxon>
        <taxon>Spermatophyta</taxon>
        <taxon>Magnoliopsida</taxon>
        <taxon>Liliopsida</taxon>
        <taxon>Poales</taxon>
        <taxon>Poaceae</taxon>
        <taxon>PACMAD clade</taxon>
        <taxon>Arundinoideae</taxon>
        <taxon>Arundineae</taxon>
        <taxon>Arundo</taxon>
    </lineage>
</organism>
<feature type="compositionally biased region" description="Basic and acidic residues" evidence="1">
    <location>
        <begin position="73"/>
        <end position="83"/>
    </location>
</feature>
<protein>
    <submittedName>
        <fullName evidence="2">Uncharacterized protein</fullName>
    </submittedName>
</protein>
<reference evidence="2" key="2">
    <citation type="journal article" date="2015" name="Data Brief">
        <title>Shoot transcriptome of the giant reed, Arundo donax.</title>
        <authorList>
            <person name="Barrero R.A."/>
            <person name="Guerrero F.D."/>
            <person name="Moolhuijzen P."/>
            <person name="Goolsby J.A."/>
            <person name="Tidwell J."/>
            <person name="Bellgard S.E."/>
            <person name="Bellgard M.I."/>
        </authorList>
    </citation>
    <scope>NUCLEOTIDE SEQUENCE</scope>
    <source>
        <tissue evidence="2">Shoot tissue taken approximately 20 cm above the soil surface</tissue>
    </source>
</reference>
<feature type="region of interest" description="Disordered" evidence="1">
    <location>
        <begin position="63"/>
        <end position="83"/>
    </location>
</feature>